<accession>A0A0E9PM68</accession>
<proteinExistence type="predicted"/>
<dbReference type="AlphaFoldDB" id="A0A0E9PM68"/>
<dbReference type="EMBL" id="GBXM01103659">
    <property type="protein sequence ID" value="JAH04918.1"/>
    <property type="molecule type" value="Transcribed_RNA"/>
</dbReference>
<sequence>MFLAHDKWQLPTVGRSIVVQRC</sequence>
<protein>
    <submittedName>
        <fullName evidence="1">Uncharacterized protein</fullName>
    </submittedName>
</protein>
<reference evidence="1" key="2">
    <citation type="journal article" date="2015" name="Fish Shellfish Immunol.">
        <title>Early steps in the European eel (Anguilla anguilla)-Vibrio vulnificus interaction in the gills: Role of the RtxA13 toxin.</title>
        <authorList>
            <person name="Callol A."/>
            <person name="Pajuelo D."/>
            <person name="Ebbesson L."/>
            <person name="Teles M."/>
            <person name="MacKenzie S."/>
            <person name="Amaro C."/>
        </authorList>
    </citation>
    <scope>NUCLEOTIDE SEQUENCE</scope>
</reference>
<evidence type="ECO:0000313" key="1">
    <source>
        <dbReference type="EMBL" id="JAH04918.1"/>
    </source>
</evidence>
<name>A0A0E9PM68_ANGAN</name>
<organism evidence="1">
    <name type="scientific">Anguilla anguilla</name>
    <name type="common">European freshwater eel</name>
    <name type="synonym">Muraena anguilla</name>
    <dbReference type="NCBI Taxonomy" id="7936"/>
    <lineage>
        <taxon>Eukaryota</taxon>
        <taxon>Metazoa</taxon>
        <taxon>Chordata</taxon>
        <taxon>Craniata</taxon>
        <taxon>Vertebrata</taxon>
        <taxon>Euteleostomi</taxon>
        <taxon>Actinopterygii</taxon>
        <taxon>Neopterygii</taxon>
        <taxon>Teleostei</taxon>
        <taxon>Anguilliformes</taxon>
        <taxon>Anguillidae</taxon>
        <taxon>Anguilla</taxon>
    </lineage>
</organism>
<reference evidence="1" key="1">
    <citation type="submission" date="2014-11" db="EMBL/GenBank/DDBJ databases">
        <authorList>
            <person name="Amaro Gonzalez C."/>
        </authorList>
    </citation>
    <scope>NUCLEOTIDE SEQUENCE</scope>
</reference>